<dbReference type="EMBL" id="GL876978">
    <property type="protein sequence ID" value="KLU92036.1"/>
    <property type="molecule type" value="Genomic_DNA"/>
</dbReference>
<dbReference type="AlphaFoldDB" id="A0A0H2UBU8"/>
<accession>A0A0H2UBU8</accession>
<evidence type="ECO:0000313" key="2">
    <source>
        <dbReference type="EMBL" id="KLU92036.1"/>
    </source>
</evidence>
<dbReference type="VEuPathDB" id="FungiDB:MAPG_10983"/>
<evidence type="ECO:0000256" key="1">
    <source>
        <dbReference type="SAM" id="MobiDB-lite"/>
    </source>
</evidence>
<feature type="compositionally biased region" description="Polar residues" evidence="1">
    <location>
        <begin position="363"/>
        <end position="393"/>
    </location>
</feature>
<gene>
    <name evidence="2" type="ORF">MAPG_10983</name>
</gene>
<feature type="non-terminal residue" evidence="2">
    <location>
        <position position="589"/>
    </location>
</feature>
<protein>
    <submittedName>
        <fullName evidence="2">Uncharacterized protein</fullName>
    </submittedName>
</protein>
<sequence length="589" mass="63013">MNRNPNPFLLRGLRPEYVRWRPVSGNGHFTGETGTPDRVVPTPNLGIPTAVVVHAVASRPKPCSTRLRWLKSHPLYDAWDSGSVTRSRCLSVEVPAALFRGWPLCVLAFATDFFASLSSPLAACIFTGWPSNEIVPTDFSIAPCFCLWVSLLTEDQLAHLTLPAADDPTTQGGQSKLDVVIDLVAHRKANLKVLEVDFVGGEGASSAWFQAAAGSSVSVRAAYSRYDFASTDAKSLVGIQAWYGSHGGTSRFLAAAAAAASGAFGLTVDVRYDLVLVKSPYGPASRGAAPLAPEDVVRKLKPLMAPGAFVVLVACNDETPTSIREGLNKKIQDAAGGNHEHDDILTPLSSSLSDSGSSHITSRGNFSPGNSPEDSTSEAGTAPSDTNDGSSTAWNRQTLRRFGKAGGHFDAILGMHVAAAERQTIFVGRIKANNNNSGQEQQQQQPAATEITPGGLGNLAVLRFQNSTPKSTQPLRDMLETSGWKVTHHHQRDVAQLLLFQQTNSSSTVVLVLNELVSPFLATVNGQQWESTKALTGSGTPVLWVTKGTQFDRVTDPDRELVYGLFRTVRREDSSARLTVLDVKSGAAS</sequence>
<organism evidence="2">
    <name type="scientific">Magnaporthiopsis poae (strain ATCC 64411 / 73-15)</name>
    <name type="common">Kentucky bluegrass fungus</name>
    <name type="synonym">Magnaporthe poae</name>
    <dbReference type="NCBI Taxonomy" id="644358"/>
    <lineage>
        <taxon>Eukaryota</taxon>
        <taxon>Fungi</taxon>
        <taxon>Dikarya</taxon>
        <taxon>Ascomycota</taxon>
        <taxon>Pezizomycotina</taxon>
        <taxon>Sordariomycetes</taxon>
        <taxon>Sordariomycetidae</taxon>
        <taxon>Magnaporthales</taxon>
        <taxon>Magnaporthaceae</taxon>
        <taxon>Magnaporthiopsis</taxon>
    </lineage>
</organism>
<reference evidence="2" key="2">
    <citation type="submission" date="2011-03" db="EMBL/GenBank/DDBJ databases">
        <title>Annotation of Magnaporthe poae ATCC 64411.</title>
        <authorList>
            <person name="Ma L.-J."/>
            <person name="Dead R."/>
            <person name="Young S.K."/>
            <person name="Zeng Q."/>
            <person name="Gargeya S."/>
            <person name="Fitzgerald M."/>
            <person name="Haas B."/>
            <person name="Abouelleil A."/>
            <person name="Alvarado L."/>
            <person name="Arachchi H.M."/>
            <person name="Berlin A."/>
            <person name="Brown A."/>
            <person name="Chapman S.B."/>
            <person name="Chen Z."/>
            <person name="Dunbar C."/>
            <person name="Freedman E."/>
            <person name="Gearin G."/>
            <person name="Gellesch M."/>
            <person name="Goldberg J."/>
            <person name="Griggs A."/>
            <person name="Gujja S."/>
            <person name="Heiman D."/>
            <person name="Howarth C."/>
            <person name="Larson L."/>
            <person name="Lui A."/>
            <person name="MacDonald P.J.P."/>
            <person name="Mehta T."/>
            <person name="Montmayeur A."/>
            <person name="Murphy C."/>
            <person name="Neiman D."/>
            <person name="Pearson M."/>
            <person name="Priest M."/>
            <person name="Roberts A."/>
            <person name="Saif S."/>
            <person name="Shea T."/>
            <person name="Shenoy N."/>
            <person name="Sisk P."/>
            <person name="Stolte C."/>
            <person name="Sykes S."/>
            <person name="Yandava C."/>
            <person name="Wortman J."/>
            <person name="Nusbaum C."/>
            <person name="Birren B."/>
        </authorList>
    </citation>
    <scope>NUCLEOTIDE SEQUENCE</scope>
    <source>
        <strain evidence="2">ATCC 64411</strain>
    </source>
</reference>
<feature type="compositionally biased region" description="Basic and acidic residues" evidence="1">
    <location>
        <begin position="334"/>
        <end position="344"/>
    </location>
</feature>
<feature type="compositionally biased region" description="Low complexity" evidence="1">
    <location>
        <begin position="349"/>
        <end position="362"/>
    </location>
</feature>
<reference evidence="2" key="1">
    <citation type="submission" date="2010-05" db="EMBL/GenBank/DDBJ databases">
        <title>The Genome Sequence of Magnaporthe poae strain ATCC 64411.</title>
        <authorList>
            <consortium name="The Broad Institute Genome Sequencing Platform"/>
            <consortium name="Broad Institute Genome Sequencing Center for Infectious Disease"/>
            <person name="Ma L.-J."/>
            <person name="Dead R."/>
            <person name="Young S."/>
            <person name="Zeng Q."/>
            <person name="Koehrsen M."/>
            <person name="Alvarado L."/>
            <person name="Berlin A."/>
            <person name="Chapman S.B."/>
            <person name="Chen Z."/>
            <person name="Freedman E."/>
            <person name="Gellesch M."/>
            <person name="Goldberg J."/>
            <person name="Griggs A."/>
            <person name="Gujja S."/>
            <person name="Heilman E.R."/>
            <person name="Heiman D."/>
            <person name="Hepburn T."/>
            <person name="Howarth C."/>
            <person name="Jen D."/>
            <person name="Larson L."/>
            <person name="Mehta T."/>
            <person name="Neiman D."/>
            <person name="Pearson M."/>
            <person name="Roberts A."/>
            <person name="Saif S."/>
            <person name="Shea T."/>
            <person name="Shenoy N."/>
            <person name="Sisk P."/>
            <person name="Stolte C."/>
            <person name="Sykes S."/>
            <person name="Walk T."/>
            <person name="White J."/>
            <person name="Yandava C."/>
            <person name="Haas B."/>
            <person name="Nusbaum C."/>
            <person name="Birren B."/>
        </authorList>
    </citation>
    <scope>NUCLEOTIDE SEQUENCE</scope>
    <source>
        <strain evidence="2">ATCC 64411</strain>
    </source>
</reference>
<proteinExistence type="predicted"/>
<feature type="region of interest" description="Disordered" evidence="1">
    <location>
        <begin position="334"/>
        <end position="393"/>
    </location>
</feature>
<name>A0A0H2UBU8_MAGP6</name>